<dbReference type="PANTHER" id="PTHR11567">
    <property type="entry name" value="ACID PHOSPHATASE-RELATED"/>
    <property type="match status" value="1"/>
</dbReference>
<dbReference type="AlphaFoldDB" id="A0A1Y2F2Z1"/>
<dbReference type="RefSeq" id="XP_040723362.1">
    <property type="nucleotide sequence ID" value="XM_040871801.1"/>
</dbReference>
<dbReference type="Pfam" id="PF00328">
    <property type="entry name" value="His_Phos_2"/>
    <property type="match status" value="1"/>
</dbReference>
<sequence length="424" mass="47549">MSLHPDVHITTYNDAKLAELYPEHLSLRLVQILFRHGERTPVRQRLPSAGLPLQYRMCFNAERFRAAVKMTNGWNELPYARRLEVPANTRSGSGLSTAAALPGTCLLGELTDRGRQSTFYLGERLKELYVDRLGFAKISHESELYLRASPIPRALESLQHVFSGMFPRSSLPKQFELIIHQRDWTQENLYPNEGACKRLQQLAKEYAKRAALTWNPILAGHASELLSEKYLDGKPLQVDGNPRVTGLADTINAAIGNGLDIPAEFRDKDMLKQVEAAAVEEWFGGYLADEAYRRLGAGRLLGDFRDRMVMCAGRESSLKVALYGAHDTTIGAVLASLGVFDRRWPPFSSHIAIELFEDARASSDSITGESHLVRLRYNDKVLHIPGCTEAVHGFCTLKEFNKVIDELVPEDWEAECRAKPDLSA</sequence>
<dbReference type="Gene3D" id="3.40.50.1240">
    <property type="entry name" value="Phosphoglycerate mutase-like"/>
    <property type="match status" value="1"/>
</dbReference>
<evidence type="ECO:0000313" key="4">
    <source>
        <dbReference type="Proteomes" id="UP000193685"/>
    </source>
</evidence>
<keyword evidence="4" id="KW-1185">Reference proteome</keyword>
<accession>A0A1Y2F2Z1</accession>
<reference evidence="3 4" key="1">
    <citation type="submission" date="2016-07" db="EMBL/GenBank/DDBJ databases">
        <title>Pervasive Adenine N6-methylation of Active Genes in Fungi.</title>
        <authorList>
            <consortium name="DOE Joint Genome Institute"/>
            <person name="Mondo S.J."/>
            <person name="Dannebaum R.O."/>
            <person name="Kuo R.C."/>
            <person name="Labutti K."/>
            <person name="Haridas S."/>
            <person name="Kuo A."/>
            <person name="Salamov A."/>
            <person name="Ahrendt S.R."/>
            <person name="Lipzen A."/>
            <person name="Sullivan W."/>
            <person name="Andreopoulos W.B."/>
            <person name="Clum A."/>
            <person name="Lindquist E."/>
            <person name="Daum C."/>
            <person name="Ramamoorthy G.K."/>
            <person name="Gryganskyi A."/>
            <person name="Culley D."/>
            <person name="Magnuson J.K."/>
            <person name="James T.Y."/>
            <person name="O'Malley M.A."/>
            <person name="Stajich J.E."/>
            <person name="Spatafora J.W."/>
            <person name="Visel A."/>
            <person name="Grigoriev I.V."/>
        </authorList>
    </citation>
    <scope>NUCLEOTIDE SEQUENCE [LARGE SCALE GENOMIC DNA]</scope>
    <source>
        <strain evidence="3 4">12-1054</strain>
    </source>
</reference>
<proteinExistence type="inferred from homology"/>
<dbReference type="SUPFAM" id="SSF53254">
    <property type="entry name" value="Phosphoglycerate mutase-like"/>
    <property type="match status" value="1"/>
</dbReference>
<keyword evidence="2" id="KW-0378">Hydrolase</keyword>
<dbReference type="PROSITE" id="PS00778">
    <property type="entry name" value="HIS_ACID_PHOSPHAT_2"/>
    <property type="match status" value="1"/>
</dbReference>
<organism evidence="3 4">
    <name type="scientific">Protomyces lactucae-debilis</name>
    <dbReference type="NCBI Taxonomy" id="2754530"/>
    <lineage>
        <taxon>Eukaryota</taxon>
        <taxon>Fungi</taxon>
        <taxon>Dikarya</taxon>
        <taxon>Ascomycota</taxon>
        <taxon>Taphrinomycotina</taxon>
        <taxon>Taphrinomycetes</taxon>
        <taxon>Taphrinales</taxon>
        <taxon>Protomycetaceae</taxon>
        <taxon>Protomyces</taxon>
    </lineage>
</organism>
<dbReference type="GO" id="GO:0016791">
    <property type="term" value="F:phosphatase activity"/>
    <property type="evidence" value="ECO:0007669"/>
    <property type="project" value="TreeGrafter"/>
</dbReference>
<dbReference type="PROSITE" id="PS00616">
    <property type="entry name" value="HIS_ACID_PHOSPHAT_1"/>
    <property type="match status" value="1"/>
</dbReference>
<dbReference type="EMBL" id="MCFI01000018">
    <property type="protein sequence ID" value="ORY78251.1"/>
    <property type="molecule type" value="Genomic_DNA"/>
</dbReference>
<dbReference type="CDD" id="cd07061">
    <property type="entry name" value="HP_HAP_like"/>
    <property type="match status" value="1"/>
</dbReference>
<dbReference type="InterPro" id="IPR050645">
    <property type="entry name" value="Histidine_acid_phosphatase"/>
</dbReference>
<evidence type="ECO:0000313" key="3">
    <source>
        <dbReference type="EMBL" id="ORY78251.1"/>
    </source>
</evidence>
<dbReference type="GeneID" id="63788400"/>
<dbReference type="Proteomes" id="UP000193685">
    <property type="component" value="Unassembled WGS sequence"/>
</dbReference>
<comment type="similarity">
    <text evidence="1">Belongs to the histidine acid phosphatase family.</text>
</comment>
<protein>
    <submittedName>
        <fullName evidence="3">Histidine phosphatase superfamily</fullName>
    </submittedName>
</protein>
<dbReference type="InterPro" id="IPR000560">
    <property type="entry name" value="His_Pase_clade-2"/>
</dbReference>
<dbReference type="InterPro" id="IPR033379">
    <property type="entry name" value="Acid_Pase_AS"/>
</dbReference>
<dbReference type="STRING" id="56484.A0A1Y2F2Z1"/>
<dbReference type="OMA" id="SWPPFTS"/>
<evidence type="ECO:0000256" key="2">
    <source>
        <dbReference type="ARBA" id="ARBA00022801"/>
    </source>
</evidence>
<dbReference type="InterPro" id="IPR029033">
    <property type="entry name" value="His_PPase_superfam"/>
</dbReference>
<comment type="caution">
    <text evidence="3">The sequence shown here is derived from an EMBL/GenBank/DDBJ whole genome shotgun (WGS) entry which is preliminary data.</text>
</comment>
<evidence type="ECO:0000256" key="1">
    <source>
        <dbReference type="ARBA" id="ARBA00005375"/>
    </source>
</evidence>
<dbReference type="OrthoDB" id="10257284at2759"/>
<gene>
    <name evidence="3" type="ORF">BCR37DRAFT_400382</name>
</gene>
<dbReference type="PANTHER" id="PTHR11567:SF110">
    <property type="entry name" value="2-PHOSPHOXYLOSE PHOSPHATASE 1"/>
    <property type="match status" value="1"/>
</dbReference>
<name>A0A1Y2F2Z1_PROLT</name>